<sequence length="1024" mass="111484">MSPLPPTRTQGGGTPGFRDNREGNGGGGGGGHTASTSRARGRALSGGRGEEEGERDGPGLSARVSVGSVAGELRGGELERVRGRVADLGAAIETSQSKLLRELSQVQEDFFSSFGYATPLGASAATSAAINGGTTAPDLGGGIGVGSVDGFSSALSSIPPFASGGGGGGGGAGSHGYVGGNTFDRSRSPRWGGRRAGSGGGSGRVATSVSPRARPPLLRRDLDETAEEEEEYKAEARSSGSYHRGGTKISRGRTGGRDRRDGATAAAAAATVDGASYAFPMEALSSSPRQGGRSAGRGGDRPFSSSSAGPAPRMRRSWKSLSPSPRTAAAPAKGGWPVAAGALGSARRSYIQNAGVDELRDRLLAELEAKEELARELEDSRREAEEHQERGEQREGEVEGLLEREADERRARGEAEAELEQLRVSHRALEEQLSALGEKAKGLEGRSTELERRSAQLEEKTAGQEREISRRAAELDKVSAELEQRSSELGEARAELGDTGARLGETQVVLGETRGALGEKAAALERALSQLEEREARLGEVGGRVREVEGDRDRVAQELRDLQGVFENFQATSAERAYDSSERTASAFIRERQRASLRAAIWQWRAITLRSDLGTAMMLADRLKLRQAKRGAFGAWLDLCRRRSHARALMSRLLHRKTAVDQRRTLRHWARQAAAAAAAAESAALARAEAEGARLNAAAVLTEAFSRGRRRSLERGVGKLRDGVEASLMKSRALRRLSIACRHRDLGMLSAALWRWRSQASWREATATALRHLARLRRRRELSGAMRRWGGVVAAEQALEGLGGRVERVVRRARVARAVRVWREECTRQQTLATRKAGERCRRVLSGRLASAARRNLLMRCLMAWKAYAVSRRIQLRSARSFLLARNRRAVRGALVAWRDGRRWRAQAARKLWHLGRACRTAALREGLRRLGVSAREKERQEAAMIVSSAKLETEEMRRERDGMGSRLIEATEEIHRAARQRAKVEKELARRQRLAFGRECFAAWKAVAQAEQRLLVEQQTYLR</sequence>
<feature type="compositionally biased region" description="Low complexity" evidence="1">
    <location>
        <begin position="204"/>
        <end position="216"/>
    </location>
</feature>
<protein>
    <submittedName>
        <fullName evidence="2">Uncharacterized protein</fullName>
    </submittedName>
</protein>
<dbReference type="InParanoid" id="D7FQ02"/>
<feature type="compositionally biased region" description="Basic and acidic residues" evidence="1">
    <location>
        <begin position="438"/>
        <end position="468"/>
    </location>
</feature>
<feature type="compositionally biased region" description="Gly residues" evidence="1">
    <location>
        <begin position="23"/>
        <end position="32"/>
    </location>
</feature>
<dbReference type="EMBL" id="FN649727">
    <property type="protein sequence ID" value="CBJ48334.1"/>
    <property type="molecule type" value="Genomic_DNA"/>
</dbReference>
<evidence type="ECO:0000313" key="3">
    <source>
        <dbReference type="Proteomes" id="UP000002630"/>
    </source>
</evidence>
<proteinExistence type="predicted"/>
<keyword evidence="3" id="KW-1185">Reference proteome</keyword>
<gene>
    <name evidence="2" type="ORF">Esi_0002_0078</name>
</gene>
<accession>D7FQ02</accession>
<dbReference type="STRING" id="2880.D7FQ02"/>
<dbReference type="PANTHER" id="PTHR45615:SF80">
    <property type="entry name" value="GRIP DOMAIN-CONTAINING PROTEIN"/>
    <property type="match status" value="1"/>
</dbReference>
<feature type="region of interest" description="Disordered" evidence="1">
    <location>
        <begin position="1"/>
        <end position="77"/>
    </location>
</feature>
<evidence type="ECO:0000313" key="2">
    <source>
        <dbReference type="EMBL" id="CBJ48334.1"/>
    </source>
</evidence>
<name>D7FQ02_ECTSI</name>
<dbReference type="Proteomes" id="UP000002630">
    <property type="component" value="Linkage Group LG02"/>
</dbReference>
<feature type="compositionally biased region" description="Low complexity" evidence="1">
    <location>
        <begin position="34"/>
        <end position="45"/>
    </location>
</feature>
<organism evidence="2 3">
    <name type="scientific">Ectocarpus siliculosus</name>
    <name type="common">Brown alga</name>
    <name type="synonym">Conferva siliculosa</name>
    <dbReference type="NCBI Taxonomy" id="2880"/>
    <lineage>
        <taxon>Eukaryota</taxon>
        <taxon>Sar</taxon>
        <taxon>Stramenopiles</taxon>
        <taxon>Ochrophyta</taxon>
        <taxon>PX clade</taxon>
        <taxon>Phaeophyceae</taxon>
        <taxon>Ectocarpales</taxon>
        <taxon>Ectocarpaceae</taxon>
        <taxon>Ectocarpus</taxon>
    </lineage>
</organism>
<reference evidence="2 3" key="1">
    <citation type="journal article" date="2010" name="Nature">
        <title>The Ectocarpus genome and the independent evolution of multicellularity in brown algae.</title>
        <authorList>
            <person name="Cock J.M."/>
            <person name="Sterck L."/>
            <person name="Rouze P."/>
            <person name="Scornet D."/>
            <person name="Allen A.E."/>
            <person name="Amoutzias G."/>
            <person name="Anthouard V."/>
            <person name="Artiguenave F."/>
            <person name="Aury J.M."/>
            <person name="Badger J.H."/>
            <person name="Beszteri B."/>
            <person name="Billiau K."/>
            <person name="Bonnet E."/>
            <person name="Bothwell J.H."/>
            <person name="Bowler C."/>
            <person name="Boyen C."/>
            <person name="Brownlee C."/>
            <person name="Carrano C.J."/>
            <person name="Charrier B."/>
            <person name="Cho G.Y."/>
            <person name="Coelho S.M."/>
            <person name="Collen J."/>
            <person name="Corre E."/>
            <person name="Da Silva C."/>
            <person name="Delage L."/>
            <person name="Delaroque N."/>
            <person name="Dittami S.M."/>
            <person name="Doulbeau S."/>
            <person name="Elias M."/>
            <person name="Farnham G."/>
            <person name="Gachon C.M."/>
            <person name="Gschloessl B."/>
            <person name="Heesch S."/>
            <person name="Jabbari K."/>
            <person name="Jubin C."/>
            <person name="Kawai H."/>
            <person name="Kimura K."/>
            <person name="Kloareg B."/>
            <person name="Kupper F.C."/>
            <person name="Lang D."/>
            <person name="Le Bail A."/>
            <person name="Leblanc C."/>
            <person name="Lerouge P."/>
            <person name="Lohr M."/>
            <person name="Lopez P.J."/>
            <person name="Martens C."/>
            <person name="Maumus F."/>
            <person name="Michel G."/>
            <person name="Miranda-Saavedra D."/>
            <person name="Morales J."/>
            <person name="Moreau H."/>
            <person name="Motomura T."/>
            <person name="Nagasato C."/>
            <person name="Napoli C.A."/>
            <person name="Nelson D.R."/>
            <person name="Nyvall-Collen P."/>
            <person name="Peters A.F."/>
            <person name="Pommier C."/>
            <person name="Potin P."/>
            <person name="Poulain J."/>
            <person name="Quesneville H."/>
            <person name="Read B."/>
            <person name="Rensing S.A."/>
            <person name="Ritter A."/>
            <person name="Rousvoal S."/>
            <person name="Samanta M."/>
            <person name="Samson G."/>
            <person name="Schroeder D.C."/>
            <person name="Segurens B."/>
            <person name="Strittmatter M."/>
            <person name="Tonon T."/>
            <person name="Tregear J.W."/>
            <person name="Valentin K."/>
            <person name="von Dassow P."/>
            <person name="Yamagishi T."/>
            <person name="Van de Peer Y."/>
            <person name="Wincker P."/>
        </authorList>
    </citation>
    <scope>NUCLEOTIDE SEQUENCE [LARGE SCALE GENOMIC DNA]</scope>
    <source>
        <strain evidence="3">Ec32 / CCAP1310/4</strain>
    </source>
</reference>
<dbReference type="OrthoDB" id="10640566at2759"/>
<feature type="region of interest" description="Disordered" evidence="1">
    <location>
        <begin position="436"/>
        <end position="468"/>
    </location>
</feature>
<dbReference type="EMBL" id="FN648375">
    <property type="protein sequence ID" value="CBJ48334.1"/>
    <property type="molecule type" value="Genomic_DNA"/>
</dbReference>
<feature type="compositionally biased region" description="Low complexity" evidence="1">
    <location>
        <begin position="263"/>
        <end position="275"/>
    </location>
</feature>
<feature type="compositionally biased region" description="Gly residues" evidence="1">
    <location>
        <begin position="194"/>
        <end position="203"/>
    </location>
</feature>
<feature type="region of interest" description="Disordered" evidence="1">
    <location>
        <begin position="165"/>
        <end position="339"/>
    </location>
</feature>
<evidence type="ECO:0000256" key="1">
    <source>
        <dbReference type="SAM" id="MobiDB-lite"/>
    </source>
</evidence>
<dbReference type="AlphaFoldDB" id="D7FQ02"/>
<feature type="compositionally biased region" description="Gly residues" evidence="1">
    <location>
        <begin position="165"/>
        <end position="179"/>
    </location>
</feature>
<dbReference type="PANTHER" id="PTHR45615">
    <property type="entry name" value="MYOSIN HEAVY CHAIN, NON-MUSCLE"/>
    <property type="match status" value="1"/>
</dbReference>
<feature type="region of interest" description="Disordered" evidence="1">
    <location>
        <begin position="373"/>
        <end position="419"/>
    </location>
</feature>